<protein>
    <submittedName>
        <fullName evidence="5">Heat shock 70 kDa protein 14</fullName>
    </submittedName>
</protein>
<dbReference type="InterPro" id="IPR029048">
    <property type="entry name" value="HSP70_C_sf"/>
</dbReference>
<dbReference type="PANTHER" id="PTHR45639">
    <property type="entry name" value="HSC70CB, ISOFORM G-RELATED"/>
    <property type="match status" value="1"/>
</dbReference>
<keyword evidence="2" id="KW-0067">ATP-binding</keyword>
<dbReference type="InterPro" id="IPR013126">
    <property type="entry name" value="Hsp_70_fam"/>
</dbReference>
<dbReference type="PANTHER" id="PTHR45639:SF33">
    <property type="entry name" value="HEAT SHOCK 70 KDA PROTEIN 14"/>
    <property type="match status" value="1"/>
</dbReference>
<feature type="compositionally biased region" description="Pro residues" evidence="3">
    <location>
        <begin position="290"/>
        <end position="307"/>
    </location>
</feature>
<dbReference type="ExpressionAtlas" id="B7ZZJ4">
    <property type="expression patterns" value="baseline and differential"/>
</dbReference>
<reference evidence="4" key="1">
    <citation type="journal article" date="2009" name="PLoS Genet.">
        <title>Sequencing, mapping, and analysis of 27,455 maize full-length cDNAs.</title>
        <authorList>
            <person name="Soderlund C."/>
            <person name="Descour A."/>
            <person name="Kudrna D."/>
            <person name="Bomhoff M."/>
            <person name="Boyd L."/>
            <person name="Currie J."/>
            <person name="Angelova A."/>
            <person name="Collura K."/>
            <person name="Wissotski M."/>
            <person name="Ashley E."/>
            <person name="Morrow D."/>
            <person name="Fernandes J."/>
            <person name="Walbot V."/>
            <person name="Yu Y."/>
        </authorList>
    </citation>
    <scope>NUCLEOTIDE SEQUENCE</scope>
    <source>
        <strain evidence="4">B73</strain>
    </source>
</reference>
<dbReference type="FunFam" id="1.20.1270.10:FF:000002">
    <property type="entry name" value="Heat shock 70 kDa protein 4"/>
    <property type="match status" value="1"/>
</dbReference>
<feature type="compositionally biased region" description="Polar residues" evidence="3">
    <location>
        <begin position="312"/>
        <end position="324"/>
    </location>
</feature>
<feature type="compositionally biased region" description="Gly residues" evidence="3">
    <location>
        <begin position="325"/>
        <end position="334"/>
    </location>
</feature>
<dbReference type="EMBL" id="CM000784">
    <property type="protein sequence ID" value="AQK93159.1"/>
    <property type="molecule type" value="Genomic_DNA"/>
</dbReference>
<feature type="region of interest" description="Disordered" evidence="3">
    <location>
        <begin position="1"/>
        <end position="82"/>
    </location>
</feature>
<dbReference type="FunFam" id="1.20.1270.10:FF:000043">
    <property type="entry name" value="Heat shock 70 kDa protein 15-like"/>
    <property type="match status" value="1"/>
</dbReference>
<gene>
    <name evidence="5" type="ORF">ZEAMMB73_Zm00001d009950</name>
</gene>
<keyword evidence="1" id="KW-0547">Nucleotide-binding</keyword>
<name>B7ZZJ4_MAIZE</name>
<feature type="compositionally biased region" description="Basic and acidic residues" evidence="3">
    <location>
        <begin position="60"/>
        <end position="77"/>
    </location>
</feature>
<dbReference type="Gene3D" id="1.20.1270.10">
    <property type="match status" value="2"/>
</dbReference>
<evidence type="ECO:0000256" key="2">
    <source>
        <dbReference type="ARBA" id="ARBA00022840"/>
    </source>
</evidence>
<organism evidence="4">
    <name type="scientific">Zea mays</name>
    <name type="common">Maize</name>
    <dbReference type="NCBI Taxonomy" id="4577"/>
    <lineage>
        <taxon>Eukaryota</taxon>
        <taxon>Viridiplantae</taxon>
        <taxon>Streptophyta</taxon>
        <taxon>Embryophyta</taxon>
        <taxon>Tracheophyta</taxon>
        <taxon>Spermatophyta</taxon>
        <taxon>Magnoliopsida</taxon>
        <taxon>Liliopsida</taxon>
        <taxon>Poales</taxon>
        <taxon>Poaceae</taxon>
        <taxon>PACMAD clade</taxon>
        <taxon>Panicoideae</taxon>
        <taxon>Andropogonodae</taxon>
        <taxon>Andropogoneae</taxon>
        <taxon>Tripsacinae</taxon>
        <taxon>Zea</taxon>
    </lineage>
</organism>
<dbReference type="SUPFAM" id="SSF100934">
    <property type="entry name" value="Heat shock protein 70kD (HSP70), C-terminal subdomain"/>
    <property type="match status" value="2"/>
</dbReference>
<dbReference type="Pfam" id="PF00012">
    <property type="entry name" value="HSP70"/>
    <property type="match status" value="1"/>
</dbReference>
<evidence type="ECO:0000313" key="5">
    <source>
        <dbReference type="EMBL" id="AQK93159.1"/>
    </source>
</evidence>
<evidence type="ECO:0000256" key="3">
    <source>
        <dbReference type="SAM" id="MobiDB-lite"/>
    </source>
</evidence>
<reference evidence="5" key="2">
    <citation type="submission" date="2015-12" db="EMBL/GenBank/DDBJ databases">
        <title>Update maize B73 reference genome by single molecule sequencing technologies.</title>
        <authorList>
            <consortium name="Maize Genome Sequencing Project"/>
            <person name="Ware D."/>
        </authorList>
    </citation>
    <scope>NUCLEOTIDE SEQUENCE</scope>
    <source>
        <tissue evidence="5">Seedling</tissue>
    </source>
</reference>
<feature type="compositionally biased region" description="Basic and acidic residues" evidence="3">
    <location>
        <begin position="17"/>
        <end position="26"/>
    </location>
</feature>
<evidence type="ECO:0000256" key="1">
    <source>
        <dbReference type="ARBA" id="ARBA00022741"/>
    </source>
</evidence>
<dbReference type="AlphaFoldDB" id="B7ZZJ4"/>
<keyword evidence="5" id="KW-0346">Stress response</keyword>
<evidence type="ECO:0000313" key="4">
    <source>
        <dbReference type="EMBL" id="ACL53343.1"/>
    </source>
</evidence>
<dbReference type="EMBL" id="BT054736">
    <property type="protein sequence ID" value="ACL53343.1"/>
    <property type="molecule type" value="mRNA"/>
</dbReference>
<sequence length="357" mass="39485">MMLEEDVAVPVSSANEAPKDTTKMDTDDAPSDPVSGTDVNVHEPDTTEAAPAAENGTQNPEEKSVPMETDAKVEPSKRKVKRTSVPVHALVYGALAAADLQKAVEKEYEMALQDRVMEETKEKKNAVEAYVYDMRNKLYDRYNDFVTPEEKEGLIGKLQEVEDWLYEDGEDETKGVYISKLEDLKKIGDPIEARYKESTERGSSVDQLVYCINSFREAALSSDQKFGHIDISEKQKVINECSEVENWLRERKQQQDALPKHTDPVLLVSDLKKKAEALDRFCKPIMTKPKPAPKPQTPPPHTPPPQPEAQASDPQTPEQQQSGTGAAGEPGSEGGVQQASGEQMDMDRPDDSADVAA</sequence>
<feature type="region of interest" description="Disordered" evidence="3">
    <location>
        <begin position="280"/>
        <end position="357"/>
    </location>
</feature>
<dbReference type="GO" id="GO:0140662">
    <property type="term" value="F:ATP-dependent protein folding chaperone"/>
    <property type="evidence" value="ECO:0007669"/>
    <property type="project" value="InterPro"/>
</dbReference>
<dbReference type="GO" id="GO:0005524">
    <property type="term" value="F:ATP binding"/>
    <property type="evidence" value="ECO:0007669"/>
    <property type="project" value="UniProtKB-KW"/>
</dbReference>
<accession>B7ZZJ4</accession>
<proteinExistence type="evidence at transcript level"/>